<comment type="subcellular location">
    <subcellularLocation>
        <location evidence="1">Cell membrane</location>
        <topology evidence="1">Multi-pass membrane protein</topology>
    </subcellularLocation>
</comment>
<dbReference type="SMART" id="SM01381">
    <property type="entry name" value="7TM_GPCR_Srsx"/>
    <property type="match status" value="1"/>
</dbReference>
<feature type="transmembrane region" description="Helical" evidence="10">
    <location>
        <begin position="317"/>
        <end position="343"/>
    </location>
</feature>
<dbReference type="Gene3D" id="1.20.1070.10">
    <property type="entry name" value="Rhodopsin 7-helix transmembrane proteins"/>
    <property type="match status" value="2"/>
</dbReference>
<evidence type="ECO:0000256" key="10">
    <source>
        <dbReference type="SAM" id="Phobius"/>
    </source>
</evidence>
<keyword evidence="5" id="KW-0297">G-protein coupled receptor</keyword>
<keyword evidence="3 10" id="KW-0812">Transmembrane</keyword>
<evidence type="ECO:0000256" key="5">
    <source>
        <dbReference type="ARBA" id="ARBA00023040"/>
    </source>
</evidence>
<comment type="caution">
    <text evidence="12">The sequence shown here is derived from an EMBL/GenBank/DDBJ whole genome shotgun (WGS) entry which is preliminary data.</text>
</comment>
<dbReference type="Proteomes" id="UP001159405">
    <property type="component" value="Unassembled WGS sequence"/>
</dbReference>
<keyword evidence="6 10" id="KW-0472">Membrane</keyword>
<reference evidence="12 13" key="1">
    <citation type="submission" date="2022-05" db="EMBL/GenBank/DDBJ databases">
        <authorList>
            <consortium name="Genoscope - CEA"/>
            <person name="William W."/>
        </authorList>
    </citation>
    <scope>NUCLEOTIDE SEQUENCE [LARGE SCALE GENOMIC DNA]</scope>
</reference>
<keyword evidence="9" id="KW-0807">Transducer</keyword>
<dbReference type="PRINTS" id="PR00237">
    <property type="entry name" value="GPCRRHODOPSN"/>
</dbReference>
<feature type="transmembrane region" description="Helical" evidence="10">
    <location>
        <begin position="152"/>
        <end position="173"/>
    </location>
</feature>
<feature type="domain" description="G-protein coupled receptors family 1 profile" evidence="11">
    <location>
        <begin position="42"/>
        <end position="285"/>
    </location>
</feature>
<keyword evidence="13" id="KW-1185">Reference proteome</keyword>
<feature type="transmembrane region" description="Helical" evidence="10">
    <location>
        <begin position="100"/>
        <end position="131"/>
    </location>
</feature>
<feature type="transmembrane region" description="Helical" evidence="10">
    <location>
        <begin position="23"/>
        <end position="51"/>
    </location>
</feature>
<evidence type="ECO:0000259" key="11">
    <source>
        <dbReference type="PROSITE" id="PS50262"/>
    </source>
</evidence>
<feature type="transmembrane region" description="Helical" evidence="10">
    <location>
        <begin position="234"/>
        <end position="256"/>
    </location>
</feature>
<evidence type="ECO:0000256" key="7">
    <source>
        <dbReference type="ARBA" id="ARBA00023170"/>
    </source>
</evidence>
<keyword evidence="7" id="KW-0675">Receptor</keyword>
<dbReference type="PROSITE" id="PS51257">
    <property type="entry name" value="PROKAR_LIPOPROTEIN"/>
    <property type="match status" value="1"/>
</dbReference>
<sequence length="386" mass="43512">MASKFCTYTLQILSKLVQFHSAFMLACCCILNLVFSVVAVLGNLLVIHALWKSSSIPATVKKLFLSLALSDLAVGMLPQLMLGVNIAVMLSKTSNGDSNFASFCPVIVTACYFFAFFLCSASFFTIAAVAVDRLLAILLHLRYRELVTSKRVNVALIMIWLTSGVAASVSILFTVANMIIVTVQFILLLSTTVAYMRIYKVVRYHRIQIRSQLQLQNFEVEDLHRQKKSAWNALIVYVTFLFCYLPFYVSVLFVLIDTEGMSPLIANYATFLIIFLNSSLNPLVYCWRYREIRNIVRSSLKKVIHLNLVQFHSAFMLACYCIFNLVFSVVAVLGNLLVIHALWKSSSIPATVKKLFLSLALSDLAVGMLPQLGYYYRSDVIEDIEW</sequence>
<dbReference type="InterPro" id="IPR017452">
    <property type="entry name" value="GPCR_Rhodpsn_7TM"/>
</dbReference>
<dbReference type="EMBL" id="CALNXK010000055">
    <property type="protein sequence ID" value="CAH3135061.1"/>
    <property type="molecule type" value="Genomic_DNA"/>
</dbReference>
<accession>A0ABN8P781</accession>
<dbReference type="PROSITE" id="PS50262">
    <property type="entry name" value="G_PROTEIN_RECEP_F1_2"/>
    <property type="match status" value="1"/>
</dbReference>
<keyword evidence="8" id="KW-0325">Glycoprotein</keyword>
<feature type="transmembrane region" description="Helical" evidence="10">
    <location>
        <begin position="179"/>
        <end position="198"/>
    </location>
</feature>
<evidence type="ECO:0000256" key="2">
    <source>
        <dbReference type="ARBA" id="ARBA00022475"/>
    </source>
</evidence>
<protein>
    <recommendedName>
        <fullName evidence="11">G-protein coupled receptors family 1 profile domain-containing protein</fullName>
    </recommendedName>
</protein>
<feature type="transmembrane region" description="Helical" evidence="10">
    <location>
        <begin position="63"/>
        <end position="88"/>
    </location>
</feature>
<evidence type="ECO:0000313" key="13">
    <source>
        <dbReference type="Proteomes" id="UP001159405"/>
    </source>
</evidence>
<feature type="transmembrane region" description="Helical" evidence="10">
    <location>
        <begin position="268"/>
        <end position="287"/>
    </location>
</feature>
<proteinExistence type="predicted"/>
<evidence type="ECO:0000256" key="3">
    <source>
        <dbReference type="ARBA" id="ARBA00022692"/>
    </source>
</evidence>
<organism evidence="12 13">
    <name type="scientific">Porites lobata</name>
    <dbReference type="NCBI Taxonomy" id="104759"/>
    <lineage>
        <taxon>Eukaryota</taxon>
        <taxon>Metazoa</taxon>
        <taxon>Cnidaria</taxon>
        <taxon>Anthozoa</taxon>
        <taxon>Hexacorallia</taxon>
        <taxon>Scleractinia</taxon>
        <taxon>Fungiina</taxon>
        <taxon>Poritidae</taxon>
        <taxon>Porites</taxon>
    </lineage>
</organism>
<evidence type="ECO:0000256" key="6">
    <source>
        <dbReference type="ARBA" id="ARBA00023136"/>
    </source>
</evidence>
<dbReference type="PANTHER" id="PTHR24246:SF27">
    <property type="entry name" value="ADENOSINE RECEPTOR, ISOFORM A"/>
    <property type="match status" value="1"/>
</dbReference>
<evidence type="ECO:0000256" key="1">
    <source>
        <dbReference type="ARBA" id="ARBA00004651"/>
    </source>
</evidence>
<dbReference type="CDD" id="cd00637">
    <property type="entry name" value="7tm_classA_rhodopsin-like"/>
    <property type="match status" value="1"/>
</dbReference>
<keyword evidence="2" id="KW-1003">Cell membrane</keyword>
<gene>
    <name evidence="12" type="ORF">PLOB_00037737</name>
</gene>
<dbReference type="SUPFAM" id="SSF81321">
    <property type="entry name" value="Family A G protein-coupled receptor-like"/>
    <property type="match status" value="1"/>
</dbReference>
<dbReference type="InterPro" id="IPR000276">
    <property type="entry name" value="GPCR_Rhodpsn"/>
</dbReference>
<evidence type="ECO:0000256" key="9">
    <source>
        <dbReference type="ARBA" id="ARBA00023224"/>
    </source>
</evidence>
<dbReference type="PANTHER" id="PTHR24246">
    <property type="entry name" value="OLFACTORY RECEPTOR AND ADENOSINE RECEPTOR"/>
    <property type="match status" value="1"/>
</dbReference>
<name>A0ABN8P781_9CNID</name>
<evidence type="ECO:0000313" key="12">
    <source>
        <dbReference type="EMBL" id="CAH3135061.1"/>
    </source>
</evidence>
<evidence type="ECO:0000256" key="8">
    <source>
        <dbReference type="ARBA" id="ARBA00023180"/>
    </source>
</evidence>
<keyword evidence="4 10" id="KW-1133">Transmembrane helix</keyword>
<evidence type="ECO:0000256" key="4">
    <source>
        <dbReference type="ARBA" id="ARBA00022989"/>
    </source>
</evidence>
<dbReference type="Pfam" id="PF00001">
    <property type="entry name" value="7tm_1"/>
    <property type="match status" value="2"/>
</dbReference>